<feature type="compositionally biased region" description="Polar residues" evidence="2">
    <location>
        <begin position="29"/>
        <end position="39"/>
    </location>
</feature>
<feature type="region of interest" description="Disordered" evidence="2">
    <location>
        <begin position="224"/>
        <end position="247"/>
    </location>
</feature>
<dbReference type="AlphaFoldDB" id="A0A182SNU6"/>
<feature type="compositionally biased region" description="Low complexity" evidence="2">
    <location>
        <begin position="269"/>
        <end position="294"/>
    </location>
</feature>
<evidence type="ECO:0000256" key="2">
    <source>
        <dbReference type="SAM" id="MobiDB-lite"/>
    </source>
</evidence>
<dbReference type="InterPro" id="IPR036875">
    <property type="entry name" value="Znf_CCHC_sf"/>
</dbReference>
<accession>A0A182SNU6</accession>
<keyword evidence="1" id="KW-0863">Zinc-finger</keyword>
<dbReference type="SUPFAM" id="SSF57756">
    <property type="entry name" value="Retrovirus zinc finger-like domains"/>
    <property type="match status" value="1"/>
</dbReference>
<reference evidence="5" key="1">
    <citation type="submission" date="2013-09" db="EMBL/GenBank/DDBJ databases">
        <title>The Genome Sequence of Anopheles maculatus species B.</title>
        <authorList>
            <consortium name="The Broad Institute Genomics Platform"/>
            <person name="Neafsey D.E."/>
            <person name="Besansky N."/>
            <person name="Howell P."/>
            <person name="Walton C."/>
            <person name="Young S.K."/>
            <person name="Zeng Q."/>
            <person name="Gargeya S."/>
            <person name="Fitzgerald M."/>
            <person name="Haas B."/>
            <person name="Abouelleil A."/>
            <person name="Allen A.W."/>
            <person name="Alvarado L."/>
            <person name="Arachchi H.M."/>
            <person name="Berlin A.M."/>
            <person name="Chapman S.B."/>
            <person name="Gainer-Dewar J."/>
            <person name="Goldberg J."/>
            <person name="Griggs A."/>
            <person name="Gujja S."/>
            <person name="Hansen M."/>
            <person name="Howarth C."/>
            <person name="Imamovic A."/>
            <person name="Ireland A."/>
            <person name="Larimer J."/>
            <person name="McCowan C."/>
            <person name="Murphy C."/>
            <person name="Pearson M."/>
            <person name="Poon T.W."/>
            <person name="Priest M."/>
            <person name="Roberts A."/>
            <person name="Saif S."/>
            <person name="Shea T."/>
            <person name="Sisk P."/>
            <person name="Sykes S."/>
            <person name="Wortman J."/>
            <person name="Nusbaum C."/>
            <person name="Birren B."/>
        </authorList>
    </citation>
    <scope>NUCLEOTIDE SEQUENCE [LARGE SCALE GENOMIC DNA]</scope>
    <source>
        <strain evidence="5">maculatus3</strain>
    </source>
</reference>
<dbReference type="GO" id="GO:0008270">
    <property type="term" value="F:zinc ion binding"/>
    <property type="evidence" value="ECO:0007669"/>
    <property type="project" value="UniProtKB-KW"/>
</dbReference>
<evidence type="ECO:0000313" key="4">
    <source>
        <dbReference type="EnsemblMetazoa" id="AMAM010464-PA"/>
    </source>
</evidence>
<feature type="compositionally biased region" description="Low complexity" evidence="2">
    <location>
        <begin position="190"/>
        <end position="200"/>
    </location>
</feature>
<proteinExistence type="predicted"/>
<feature type="domain" description="CCHC-type" evidence="3">
    <location>
        <begin position="491"/>
        <end position="504"/>
    </location>
</feature>
<dbReference type="PROSITE" id="PS50158">
    <property type="entry name" value="ZF_CCHC"/>
    <property type="match status" value="2"/>
</dbReference>
<dbReference type="EnsemblMetazoa" id="AMAM010464-RA">
    <property type="protein sequence ID" value="AMAM010464-PA"/>
    <property type="gene ID" value="AMAM010464"/>
</dbReference>
<reference evidence="4" key="2">
    <citation type="submission" date="2020-05" db="UniProtKB">
        <authorList>
            <consortium name="EnsemblMetazoa"/>
        </authorList>
    </citation>
    <scope>IDENTIFICATION</scope>
    <source>
        <strain evidence="4">maculatus3</strain>
    </source>
</reference>
<feature type="region of interest" description="Disordered" evidence="2">
    <location>
        <begin position="27"/>
        <end position="46"/>
    </location>
</feature>
<dbReference type="SMART" id="SM00343">
    <property type="entry name" value="ZnF_C2HC"/>
    <property type="match status" value="2"/>
</dbReference>
<evidence type="ECO:0000256" key="1">
    <source>
        <dbReference type="PROSITE-ProRule" id="PRU00047"/>
    </source>
</evidence>
<sequence>MVLEKGGDALPSAGEGRLTRLRARIMTGASPSPSGGQNTPPLPSAGMVSHFQAVAEDETVSLSDEGECDDELNTTIVAMEESEGLTSPVPAPRVGNAGQYDYSELLRQLEARDKLQAEMQHKLVHLTKQVSALVQELTSTRKELETYRQGTRTVANLQEMVAPSQQHQLLVRGGRPRRGRRVQERKARLQKQQQQQQQPQSGYYDALDHDAGPSFAEVVRRKNHVRRNSGPKQQQQHQRVVQQQQQQQRQQKAVRQQQQQQQQQQQRAGQQQQQRAGEQQQQQQQQNTAQQQQQPRKPAKVRSARADQIDIAPAEGTTWTQLYLKLRTAPELEAVRQDIGMGRRTGTGHLRVPIKRLVDSQDLSTRIQQVLDETGVSRVVTEMGEILVTNVDALATKEDVKQAIEKKLGVAAGITFIDDWELSDGTKRTRVRLLLSKAQHLYGQKLEICYCISTVREVPKRPIERQRCYRCLLWGHHARDCSSSTDRKGMCIQCGVAGHQAKTCTAEVRCILCNGPHRIGHPSCVVSSVPCRV</sequence>
<keyword evidence="5" id="KW-1185">Reference proteome</keyword>
<feature type="domain" description="CCHC-type" evidence="3">
    <location>
        <begin position="467"/>
        <end position="481"/>
    </location>
</feature>
<evidence type="ECO:0000313" key="5">
    <source>
        <dbReference type="Proteomes" id="UP000075901"/>
    </source>
</evidence>
<keyword evidence="1" id="KW-0479">Metal-binding</keyword>
<keyword evidence="1" id="KW-0862">Zinc</keyword>
<organism evidence="4 5">
    <name type="scientific">Anopheles maculatus</name>
    <dbReference type="NCBI Taxonomy" id="74869"/>
    <lineage>
        <taxon>Eukaryota</taxon>
        <taxon>Metazoa</taxon>
        <taxon>Ecdysozoa</taxon>
        <taxon>Arthropoda</taxon>
        <taxon>Hexapoda</taxon>
        <taxon>Insecta</taxon>
        <taxon>Pterygota</taxon>
        <taxon>Neoptera</taxon>
        <taxon>Endopterygota</taxon>
        <taxon>Diptera</taxon>
        <taxon>Nematocera</taxon>
        <taxon>Culicoidea</taxon>
        <taxon>Culicidae</taxon>
        <taxon>Anophelinae</taxon>
        <taxon>Anopheles</taxon>
        <taxon>Anopheles maculatus group</taxon>
    </lineage>
</organism>
<name>A0A182SNU6_9DIPT</name>
<dbReference type="VEuPathDB" id="VectorBase:AMAM010464"/>
<feature type="region of interest" description="Disordered" evidence="2">
    <location>
        <begin position="269"/>
        <end position="309"/>
    </location>
</feature>
<dbReference type="InterPro" id="IPR001878">
    <property type="entry name" value="Znf_CCHC"/>
</dbReference>
<dbReference type="Gene3D" id="4.10.60.10">
    <property type="entry name" value="Zinc finger, CCHC-type"/>
    <property type="match status" value="1"/>
</dbReference>
<dbReference type="Proteomes" id="UP000075901">
    <property type="component" value="Unassembled WGS sequence"/>
</dbReference>
<evidence type="ECO:0000259" key="3">
    <source>
        <dbReference type="PROSITE" id="PS50158"/>
    </source>
</evidence>
<feature type="region of interest" description="Disordered" evidence="2">
    <location>
        <begin position="165"/>
        <end position="209"/>
    </location>
</feature>
<dbReference type="GO" id="GO:0003676">
    <property type="term" value="F:nucleic acid binding"/>
    <property type="evidence" value="ECO:0007669"/>
    <property type="project" value="InterPro"/>
</dbReference>
<feature type="compositionally biased region" description="Low complexity" evidence="2">
    <location>
        <begin position="233"/>
        <end position="247"/>
    </location>
</feature>
<protein>
    <recommendedName>
        <fullName evidence="3">CCHC-type domain-containing protein</fullName>
    </recommendedName>
</protein>